<dbReference type="Proteomes" id="UP001454036">
    <property type="component" value="Unassembled WGS sequence"/>
</dbReference>
<comment type="caution">
    <text evidence="2">The sequence shown here is derived from an EMBL/GenBank/DDBJ whole genome shotgun (WGS) entry which is preliminary data.</text>
</comment>
<accession>A0AAV3PKW9</accession>
<dbReference type="EMBL" id="BAABME010001831">
    <property type="protein sequence ID" value="GAA0151661.1"/>
    <property type="molecule type" value="Genomic_DNA"/>
</dbReference>
<dbReference type="InterPro" id="IPR013103">
    <property type="entry name" value="RVT_2"/>
</dbReference>
<dbReference type="AlphaFoldDB" id="A0AAV3PKW9"/>
<name>A0AAV3PKW9_LITER</name>
<gene>
    <name evidence="2" type="ORF">LIER_10337</name>
</gene>
<reference evidence="2 3" key="1">
    <citation type="submission" date="2024-01" db="EMBL/GenBank/DDBJ databases">
        <title>The complete chloroplast genome sequence of Lithospermum erythrorhizon: insights into the phylogenetic relationship among Boraginaceae species and the maternal lineages of purple gromwells.</title>
        <authorList>
            <person name="Okada T."/>
            <person name="Watanabe K."/>
        </authorList>
    </citation>
    <scope>NUCLEOTIDE SEQUENCE [LARGE SCALE GENOMIC DNA]</scope>
</reference>
<dbReference type="Pfam" id="PF07727">
    <property type="entry name" value="RVT_2"/>
    <property type="match status" value="1"/>
</dbReference>
<organism evidence="2 3">
    <name type="scientific">Lithospermum erythrorhizon</name>
    <name type="common">Purple gromwell</name>
    <name type="synonym">Lithospermum officinale var. erythrorhizon</name>
    <dbReference type="NCBI Taxonomy" id="34254"/>
    <lineage>
        <taxon>Eukaryota</taxon>
        <taxon>Viridiplantae</taxon>
        <taxon>Streptophyta</taxon>
        <taxon>Embryophyta</taxon>
        <taxon>Tracheophyta</taxon>
        <taxon>Spermatophyta</taxon>
        <taxon>Magnoliopsida</taxon>
        <taxon>eudicotyledons</taxon>
        <taxon>Gunneridae</taxon>
        <taxon>Pentapetalae</taxon>
        <taxon>asterids</taxon>
        <taxon>lamiids</taxon>
        <taxon>Boraginales</taxon>
        <taxon>Boraginaceae</taxon>
        <taxon>Boraginoideae</taxon>
        <taxon>Lithospermeae</taxon>
        <taxon>Lithospermum</taxon>
    </lineage>
</organism>
<proteinExistence type="predicted"/>
<evidence type="ECO:0000313" key="2">
    <source>
        <dbReference type="EMBL" id="GAA0151661.1"/>
    </source>
</evidence>
<sequence>MDVKSAFLNRVVQEEVYVEQPRGFIDVTHPEHVYRLKKALYGLKQAPRTWYERLTIFLLKNGYTRGLMKDSIFISQSKYAKNIVNKFGLESAKPKRTPLATHVKVTKDEIGKSVDVAVIFTKGLDVNQFEYLRTSLGLCVLEK</sequence>
<protein>
    <recommendedName>
        <fullName evidence="1">Reverse transcriptase Ty1/copia-type domain-containing protein</fullName>
    </recommendedName>
</protein>
<evidence type="ECO:0000313" key="3">
    <source>
        <dbReference type="Proteomes" id="UP001454036"/>
    </source>
</evidence>
<keyword evidence="3" id="KW-1185">Reference proteome</keyword>
<feature type="domain" description="Reverse transcriptase Ty1/copia-type" evidence="1">
    <location>
        <begin position="1"/>
        <end position="73"/>
    </location>
</feature>
<evidence type="ECO:0000259" key="1">
    <source>
        <dbReference type="Pfam" id="PF07727"/>
    </source>
</evidence>